<dbReference type="GO" id="GO:0043130">
    <property type="term" value="F:ubiquitin binding"/>
    <property type="evidence" value="ECO:0007669"/>
    <property type="project" value="TreeGrafter"/>
</dbReference>
<dbReference type="GO" id="GO:0071108">
    <property type="term" value="P:protein K48-linked deubiquitination"/>
    <property type="evidence" value="ECO:0007669"/>
    <property type="project" value="TreeGrafter"/>
</dbReference>
<dbReference type="Proteomes" id="UP001222027">
    <property type="component" value="Unassembled WGS sequence"/>
</dbReference>
<dbReference type="PANTHER" id="PTHR12931:SF15">
    <property type="entry name" value="UBIQUITIN THIOESTERASE OTUBAIN-LIKE"/>
    <property type="match status" value="1"/>
</dbReference>
<dbReference type="PANTHER" id="PTHR12931">
    <property type="entry name" value="UBIQUITIN THIOLESTERASE PROTEIN OTUB"/>
    <property type="match status" value="1"/>
</dbReference>
<gene>
    <name evidence="3" type="ORF">OPV22_028895</name>
</gene>
<proteinExistence type="predicted"/>
<dbReference type="PROSITE" id="PS50802">
    <property type="entry name" value="OTU"/>
    <property type="match status" value="1"/>
</dbReference>
<dbReference type="InterPro" id="IPR038765">
    <property type="entry name" value="Papain-like_cys_pep_sf"/>
</dbReference>
<feature type="compositionally biased region" description="Polar residues" evidence="1">
    <location>
        <begin position="74"/>
        <end position="85"/>
    </location>
</feature>
<keyword evidence="4" id="KW-1185">Reference proteome</keyword>
<feature type="region of interest" description="Disordered" evidence="1">
    <location>
        <begin position="1"/>
        <end position="32"/>
    </location>
</feature>
<dbReference type="GO" id="GO:0005634">
    <property type="term" value="C:nucleus"/>
    <property type="evidence" value="ECO:0007669"/>
    <property type="project" value="TreeGrafter"/>
</dbReference>
<dbReference type="AlphaFoldDB" id="A0AAV8PZI5"/>
<organism evidence="3 4">
    <name type="scientific">Ensete ventricosum</name>
    <name type="common">Abyssinian banana</name>
    <name type="synonym">Musa ensete</name>
    <dbReference type="NCBI Taxonomy" id="4639"/>
    <lineage>
        <taxon>Eukaryota</taxon>
        <taxon>Viridiplantae</taxon>
        <taxon>Streptophyta</taxon>
        <taxon>Embryophyta</taxon>
        <taxon>Tracheophyta</taxon>
        <taxon>Spermatophyta</taxon>
        <taxon>Magnoliopsida</taxon>
        <taxon>Liliopsida</taxon>
        <taxon>Zingiberales</taxon>
        <taxon>Musaceae</taxon>
        <taxon>Ensete</taxon>
    </lineage>
</organism>
<dbReference type="Pfam" id="PF10275">
    <property type="entry name" value="Peptidase_C65"/>
    <property type="match status" value="1"/>
</dbReference>
<reference evidence="3 4" key="1">
    <citation type="submission" date="2022-12" db="EMBL/GenBank/DDBJ databases">
        <title>Chromosome-scale assembly of the Ensete ventricosum genome.</title>
        <authorList>
            <person name="Dussert Y."/>
            <person name="Stocks J."/>
            <person name="Wendawek A."/>
            <person name="Woldeyes F."/>
            <person name="Nichols R.A."/>
            <person name="Borrell J.S."/>
        </authorList>
    </citation>
    <scope>NUCLEOTIDE SEQUENCE [LARGE SCALE GENOMIC DNA]</scope>
    <source>
        <strain evidence="4">cv. Maze</strain>
        <tissue evidence="3">Seeds</tissue>
    </source>
</reference>
<comment type="caution">
    <text evidence="3">The sequence shown here is derived from an EMBL/GenBank/DDBJ whole genome shotgun (WGS) entry which is preliminary data.</text>
</comment>
<evidence type="ECO:0000313" key="4">
    <source>
        <dbReference type="Proteomes" id="UP001222027"/>
    </source>
</evidence>
<dbReference type="EMBL" id="JAQQAF010000008">
    <property type="protein sequence ID" value="KAJ8466343.1"/>
    <property type="molecule type" value="Genomic_DNA"/>
</dbReference>
<sequence length="312" mass="33806">MEVSSKKQKIADDVSSSGAEGDEPAVASQSFNSSVNTVTVTVSLMGVDEFRDFTKSSLGTPSIPPNVTPPIGNVASSTGTPSDAPSVSPPVGNVASPSSMPSKEPSVTPPVGNVASKSMDMFQPDLLECVIQSFLDSGDQVADDSACVGHKEPLSSLVAEFQSGSPIIQAKIKLLYDKYAALRRVRKDGNCFYRSFMYSYLEHILETEDRAEVDRILANIEQCRKAQLVLGDQEYRISEIFSLFIDLLKSITDNSISHELLLEKSCDQTFSDNVVLFLRMVTSGELRIRAEFFAPFAGVESTGMAKAELVDH</sequence>
<evidence type="ECO:0000256" key="1">
    <source>
        <dbReference type="SAM" id="MobiDB-lite"/>
    </source>
</evidence>
<dbReference type="Gene3D" id="1.20.1300.20">
    <property type="entry name" value="Peptidase C65 Otubain, subdomain 2"/>
    <property type="match status" value="1"/>
</dbReference>
<dbReference type="InterPro" id="IPR042467">
    <property type="entry name" value="Peptidase_C65_otubain_sub2"/>
</dbReference>
<protein>
    <recommendedName>
        <fullName evidence="2">OTU domain-containing protein</fullName>
    </recommendedName>
</protein>
<dbReference type="InterPro" id="IPR003323">
    <property type="entry name" value="OTU_dom"/>
</dbReference>
<dbReference type="InterPro" id="IPR019400">
    <property type="entry name" value="Peptidase_C65_otubain"/>
</dbReference>
<dbReference type="GO" id="GO:0004843">
    <property type="term" value="F:cysteine-type deubiquitinase activity"/>
    <property type="evidence" value="ECO:0007669"/>
    <property type="project" value="TreeGrafter"/>
</dbReference>
<accession>A0AAV8PZI5</accession>
<dbReference type="SUPFAM" id="SSF54001">
    <property type="entry name" value="Cysteine proteinases"/>
    <property type="match status" value="1"/>
</dbReference>
<feature type="domain" description="OTU" evidence="2">
    <location>
        <begin position="180"/>
        <end position="312"/>
    </location>
</feature>
<evidence type="ECO:0000313" key="3">
    <source>
        <dbReference type="EMBL" id="KAJ8466343.1"/>
    </source>
</evidence>
<feature type="region of interest" description="Disordered" evidence="1">
    <location>
        <begin position="54"/>
        <end position="110"/>
    </location>
</feature>
<evidence type="ECO:0000259" key="2">
    <source>
        <dbReference type="PROSITE" id="PS50802"/>
    </source>
</evidence>
<name>A0AAV8PZI5_ENSVE</name>